<reference evidence="1" key="1">
    <citation type="submission" date="2021-03" db="EMBL/GenBank/DDBJ databases">
        <title>Draft genome sequence of rust myrtle Austropuccinia psidii MF-1, a brazilian biotype.</title>
        <authorList>
            <person name="Quecine M.C."/>
            <person name="Pachon D.M.R."/>
            <person name="Bonatelli M.L."/>
            <person name="Correr F.H."/>
            <person name="Franceschini L.M."/>
            <person name="Leite T.F."/>
            <person name="Margarido G.R.A."/>
            <person name="Almeida C.A."/>
            <person name="Ferrarezi J.A."/>
            <person name="Labate C.A."/>
        </authorList>
    </citation>
    <scope>NUCLEOTIDE SEQUENCE</scope>
    <source>
        <strain evidence="1">MF-1</strain>
    </source>
</reference>
<organism evidence="1 2">
    <name type="scientific">Austropuccinia psidii MF-1</name>
    <dbReference type="NCBI Taxonomy" id="1389203"/>
    <lineage>
        <taxon>Eukaryota</taxon>
        <taxon>Fungi</taxon>
        <taxon>Dikarya</taxon>
        <taxon>Basidiomycota</taxon>
        <taxon>Pucciniomycotina</taxon>
        <taxon>Pucciniomycetes</taxon>
        <taxon>Pucciniales</taxon>
        <taxon>Sphaerophragmiaceae</taxon>
        <taxon>Austropuccinia</taxon>
    </lineage>
</organism>
<evidence type="ECO:0000313" key="1">
    <source>
        <dbReference type="EMBL" id="MBW0526441.1"/>
    </source>
</evidence>
<keyword evidence="2" id="KW-1185">Reference proteome</keyword>
<sequence>MTLGIEASVSGCKQDLIARFSESYNGKLHNGILIQTFHAGNNQEHGGDNEVYRESDPVYLYAAKDELWSKLSALPERGLILIQTSTGILKQVCHESSGLGSSFATEDFSVRFPEFCTIFRPLNTTSLNNLSDLYRVIGLTQSGKLYINQELVKIQHYLFF</sequence>
<protein>
    <submittedName>
        <fullName evidence="1">Uncharacterized protein</fullName>
    </submittedName>
</protein>
<evidence type="ECO:0000313" key="2">
    <source>
        <dbReference type="Proteomes" id="UP000765509"/>
    </source>
</evidence>
<comment type="caution">
    <text evidence="1">The sequence shown here is derived from an EMBL/GenBank/DDBJ whole genome shotgun (WGS) entry which is preliminary data.</text>
</comment>
<proteinExistence type="predicted"/>
<name>A0A9Q3EQD6_9BASI</name>
<dbReference type="EMBL" id="AVOT02032666">
    <property type="protein sequence ID" value="MBW0526441.1"/>
    <property type="molecule type" value="Genomic_DNA"/>
</dbReference>
<gene>
    <name evidence="1" type="ORF">O181_066156</name>
</gene>
<dbReference type="AlphaFoldDB" id="A0A9Q3EQD6"/>
<dbReference type="Proteomes" id="UP000765509">
    <property type="component" value="Unassembled WGS sequence"/>
</dbReference>
<accession>A0A9Q3EQD6</accession>